<name>A0A1R1I783_9RHOO</name>
<protein>
    <recommendedName>
        <fullName evidence="4">Methyltransferase type 11 domain-containing protein</fullName>
    </recommendedName>
</protein>
<dbReference type="InterPro" id="IPR013216">
    <property type="entry name" value="Methyltransf_11"/>
</dbReference>
<evidence type="ECO:0000256" key="2">
    <source>
        <dbReference type="ARBA" id="ARBA00022679"/>
    </source>
</evidence>
<evidence type="ECO:0000256" key="3">
    <source>
        <dbReference type="ARBA" id="ARBA00022691"/>
    </source>
</evidence>
<dbReference type="RefSeq" id="WP_076092743.1">
    <property type="nucleotide sequence ID" value="NZ_MTHD01000002.1"/>
</dbReference>
<dbReference type="EMBL" id="MTHD01000002">
    <property type="protein sequence ID" value="OMG54575.1"/>
    <property type="molecule type" value="Genomic_DNA"/>
</dbReference>
<dbReference type="OrthoDB" id="529208at2"/>
<evidence type="ECO:0000313" key="6">
    <source>
        <dbReference type="Proteomes" id="UP000187526"/>
    </source>
</evidence>
<gene>
    <name evidence="5" type="ORF">BJN45_04935</name>
</gene>
<dbReference type="AlphaFoldDB" id="A0A1R1I783"/>
<keyword evidence="3" id="KW-0949">S-adenosyl-L-methionine</keyword>
<keyword evidence="6" id="KW-1185">Reference proteome</keyword>
<dbReference type="STRING" id="418702.BJN45_04935"/>
<dbReference type="GO" id="GO:0008757">
    <property type="term" value="F:S-adenosylmethionine-dependent methyltransferase activity"/>
    <property type="evidence" value="ECO:0007669"/>
    <property type="project" value="InterPro"/>
</dbReference>
<dbReference type="GO" id="GO:0032259">
    <property type="term" value="P:methylation"/>
    <property type="evidence" value="ECO:0007669"/>
    <property type="project" value="UniProtKB-KW"/>
</dbReference>
<evidence type="ECO:0000313" key="5">
    <source>
        <dbReference type="EMBL" id="OMG54575.1"/>
    </source>
</evidence>
<feature type="domain" description="Methyltransferase type 11" evidence="4">
    <location>
        <begin position="68"/>
        <end position="169"/>
    </location>
</feature>
<dbReference type="PANTHER" id="PTHR43464:SF19">
    <property type="entry name" value="UBIQUINONE BIOSYNTHESIS O-METHYLTRANSFERASE, MITOCHONDRIAL"/>
    <property type="match status" value="1"/>
</dbReference>
<dbReference type="CDD" id="cd02440">
    <property type="entry name" value="AdoMet_MTases"/>
    <property type="match status" value="1"/>
</dbReference>
<evidence type="ECO:0000259" key="4">
    <source>
        <dbReference type="Pfam" id="PF08241"/>
    </source>
</evidence>
<comment type="caution">
    <text evidence="5">The sequence shown here is derived from an EMBL/GenBank/DDBJ whole genome shotgun (WGS) entry which is preliminary data.</text>
</comment>
<dbReference type="Gene3D" id="3.40.50.150">
    <property type="entry name" value="Vaccinia Virus protein VP39"/>
    <property type="match status" value="1"/>
</dbReference>
<organism evidence="5 6">
    <name type="scientific">Azonexus hydrophilus</name>
    <dbReference type="NCBI Taxonomy" id="418702"/>
    <lineage>
        <taxon>Bacteria</taxon>
        <taxon>Pseudomonadati</taxon>
        <taxon>Pseudomonadota</taxon>
        <taxon>Betaproteobacteria</taxon>
        <taxon>Rhodocyclales</taxon>
        <taxon>Azonexaceae</taxon>
        <taxon>Azonexus</taxon>
    </lineage>
</organism>
<dbReference type="InterPro" id="IPR029063">
    <property type="entry name" value="SAM-dependent_MTases_sf"/>
</dbReference>
<keyword evidence="2" id="KW-0808">Transferase</keyword>
<dbReference type="SUPFAM" id="SSF53335">
    <property type="entry name" value="S-adenosyl-L-methionine-dependent methyltransferases"/>
    <property type="match status" value="1"/>
</dbReference>
<keyword evidence="1" id="KW-0489">Methyltransferase</keyword>
<sequence>MKSNWIVEQTRRGVAQFDRAMTEMYPESNAYLKSARDYLDTVGETCNYIAACELVPWENYLPSNAKVLDMGCGGGWLSAMLSRVDSVETIYALDSSQHFLQSLLPQVMALMEGNQFKLVEIEGLFQPLLFDDAHLDVVVASSALHHADNLESVLKEIRRTLKPGGLLFVLNETPWPGYRHLLSVLAASVRTLRDLSLQRYRPVSPSVSASGYLYDPALGDRDYPVWYWKEALRASGFVIESVMDTGMPTVKGSKGRSLIHFVCRAA</sequence>
<dbReference type="Pfam" id="PF08241">
    <property type="entry name" value="Methyltransf_11"/>
    <property type="match status" value="1"/>
</dbReference>
<evidence type="ECO:0000256" key="1">
    <source>
        <dbReference type="ARBA" id="ARBA00022603"/>
    </source>
</evidence>
<proteinExistence type="predicted"/>
<dbReference type="Proteomes" id="UP000187526">
    <property type="component" value="Unassembled WGS sequence"/>
</dbReference>
<accession>A0A1R1I783</accession>
<reference evidence="5 6" key="1">
    <citation type="submission" date="2016-10" db="EMBL/GenBank/DDBJ databases">
        <title>Alkaliphiles isolated from bioreactors.</title>
        <authorList>
            <person name="Salah Z."/>
            <person name="Rout S.P."/>
            <person name="Humphreys P.N."/>
        </authorList>
    </citation>
    <scope>NUCLEOTIDE SEQUENCE [LARGE SCALE GENOMIC DNA]</scope>
    <source>
        <strain evidence="5 6">ZS02</strain>
    </source>
</reference>
<dbReference type="PANTHER" id="PTHR43464">
    <property type="entry name" value="METHYLTRANSFERASE"/>
    <property type="match status" value="1"/>
</dbReference>